<reference evidence="1" key="1">
    <citation type="journal article" date="2014" name="Front. Microbiol.">
        <title>High frequency of phylogenetically diverse reductive dehalogenase-homologous genes in deep subseafloor sedimentary metagenomes.</title>
        <authorList>
            <person name="Kawai M."/>
            <person name="Futagami T."/>
            <person name="Toyoda A."/>
            <person name="Takaki Y."/>
            <person name="Nishi S."/>
            <person name="Hori S."/>
            <person name="Arai W."/>
            <person name="Tsubouchi T."/>
            <person name="Morono Y."/>
            <person name="Uchiyama I."/>
            <person name="Ito T."/>
            <person name="Fujiyama A."/>
            <person name="Inagaki F."/>
            <person name="Takami H."/>
        </authorList>
    </citation>
    <scope>NUCLEOTIDE SEQUENCE</scope>
    <source>
        <strain evidence="1">Expedition CK06-06</strain>
    </source>
</reference>
<organism evidence="1">
    <name type="scientific">marine sediment metagenome</name>
    <dbReference type="NCBI Taxonomy" id="412755"/>
    <lineage>
        <taxon>unclassified sequences</taxon>
        <taxon>metagenomes</taxon>
        <taxon>ecological metagenomes</taxon>
    </lineage>
</organism>
<proteinExistence type="predicted"/>
<evidence type="ECO:0000313" key="1">
    <source>
        <dbReference type="EMBL" id="GAF86851.1"/>
    </source>
</evidence>
<feature type="non-terminal residue" evidence="1">
    <location>
        <position position="205"/>
    </location>
</feature>
<comment type="caution">
    <text evidence="1">The sequence shown here is derived from an EMBL/GenBank/DDBJ whole genome shotgun (WGS) entry which is preliminary data.</text>
</comment>
<dbReference type="EMBL" id="BARS01019028">
    <property type="protein sequence ID" value="GAF86851.1"/>
    <property type="molecule type" value="Genomic_DNA"/>
</dbReference>
<protein>
    <submittedName>
        <fullName evidence="1">Uncharacterized protein</fullName>
    </submittedName>
</protein>
<dbReference type="PROSITE" id="PS51257">
    <property type="entry name" value="PROKAR_LIPOPROTEIN"/>
    <property type="match status" value="1"/>
</dbReference>
<accession>X0THU3</accession>
<dbReference type="AlphaFoldDB" id="X0THU3"/>
<name>X0THU3_9ZZZZ</name>
<gene>
    <name evidence="1" type="ORF">S01H1_30877</name>
</gene>
<sequence>MNRMRQLTAGSVGLAALVLLGGCPTPYEYVAGGTGDVTRLAGQASVQVVSPVADLAITGGAPVEVNWTVVATTNFASIQIIFDLDQDDPDNGNEVVAEQGLLLSETTAILDTTDLAGRTYYIGVVLYEQNEIAAFGYAPGRLIVNQRTQFYFSRIVCQTPGIVSPSDNFVFDRTQRLTPQFYVEWTLLDPDSTVVVQVLLDPDDT</sequence>